<accession>A0A3B1CE34</accession>
<organism evidence="1">
    <name type="scientific">hydrothermal vent metagenome</name>
    <dbReference type="NCBI Taxonomy" id="652676"/>
    <lineage>
        <taxon>unclassified sequences</taxon>
        <taxon>metagenomes</taxon>
        <taxon>ecological metagenomes</taxon>
    </lineage>
</organism>
<evidence type="ECO:0000313" key="1">
    <source>
        <dbReference type="EMBL" id="VAX26492.1"/>
    </source>
</evidence>
<evidence type="ECO:0008006" key="2">
    <source>
        <dbReference type="Google" id="ProtNLM"/>
    </source>
</evidence>
<dbReference type="AlphaFoldDB" id="A0A3B1CE34"/>
<sequence length="166" mass="19537">MINSFKIRYFLFLGLIVLTLSCTDKPSEKKSKIKTVTATSSEGFFYIDSVYEKDGKRYAVVDMIEYENKIDSSDHNKQNRIDLPNGYYIINKKVEPKEKIVSDSVTITMQTLNYDEYGNFKFNEKVNFNELMKTYNMPENNRYKHIPFKITFSNDRIISIAEIYIP</sequence>
<name>A0A3B1CE34_9ZZZZ</name>
<proteinExistence type="predicted"/>
<dbReference type="EMBL" id="UOGD01000341">
    <property type="protein sequence ID" value="VAX26492.1"/>
    <property type="molecule type" value="Genomic_DNA"/>
</dbReference>
<dbReference type="PROSITE" id="PS51257">
    <property type="entry name" value="PROKAR_LIPOPROTEIN"/>
    <property type="match status" value="1"/>
</dbReference>
<reference evidence="1" key="1">
    <citation type="submission" date="2018-06" db="EMBL/GenBank/DDBJ databases">
        <authorList>
            <person name="Zhirakovskaya E."/>
        </authorList>
    </citation>
    <scope>NUCLEOTIDE SEQUENCE</scope>
</reference>
<protein>
    <recommendedName>
        <fullName evidence="2">Lipoprotein</fullName>
    </recommendedName>
</protein>
<gene>
    <name evidence="1" type="ORF">MNBD_IGNAVI01-945</name>
</gene>